<dbReference type="AlphaFoldDB" id="A0A4P1KJQ1"/>
<keyword evidence="2" id="KW-1185">Reference proteome</keyword>
<organism evidence="1 2">
    <name type="scientific">Brevundimonas vancanneytii</name>
    <dbReference type="NCBI Taxonomy" id="1325724"/>
    <lineage>
        <taxon>Bacteria</taxon>
        <taxon>Pseudomonadati</taxon>
        <taxon>Pseudomonadota</taxon>
        <taxon>Alphaproteobacteria</taxon>
        <taxon>Caulobacterales</taxon>
        <taxon>Caulobacteraceae</taxon>
        <taxon>Brevundimonas</taxon>
    </lineage>
</organism>
<dbReference type="Proteomes" id="UP000309952">
    <property type="component" value="Chromosome"/>
</dbReference>
<sequence>MTDATNTAAAEPIVLELLGPGPNYANKTVWLPQLFMETARAGSMVIEGRRFENCLIEGPAVLLPLEGCNFDGCNMGDAHGDPRNLMLSPQGPQRVTGPIPFKKLPVHQLQLPGRRLHRLVRLPRQHGQGPGAAAGRCDPMKFTLSWLKAHLDTRGRGRSGR</sequence>
<dbReference type="EMBL" id="LR588407">
    <property type="protein sequence ID" value="VTO20414.1"/>
    <property type="molecule type" value="Genomic_DNA"/>
</dbReference>
<evidence type="ECO:0000313" key="1">
    <source>
        <dbReference type="EMBL" id="VTO20414.1"/>
    </source>
</evidence>
<gene>
    <name evidence="1" type="ORF">NCTC9239_03444</name>
</gene>
<name>A0A4P1KJQ1_9CAUL</name>
<proteinExistence type="predicted"/>
<reference evidence="1 2" key="1">
    <citation type="submission" date="2019-04" db="EMBL/GenBank/DDBJ databases">
        <authorList>
            <consortium name="Pathogen Informatics"/>
        </authorList>
    </citation>
    <scope>NUCLEOTIDE SEQUENCE [LARGE SCALE GENOMIC DNA]</scope>
    <source>
        <strain evidence="1 2">NCTC9239</strain>
    </source>
</reference>
<accession>A0A4P1KJQ1</accession>
<dbReference type="KEGG" id="bvy:NCTC9239_03444"/>
<evidence type="ECO:0000313" key="2">
    <source>
        <dbReference type="Proteomes" id="UP000309952"/>
    </source>
</evidence>
<protein>
    <submittedName>
        <fullName evidence="1">Uncharacterized protein</fullName>
    </submittedName>
</protein>